<dbReference type="EMBL" id="PDKD01000008">
    <property type="protein sequence ID" value="RXJ91378.1"/>
    <property type="molecule type" value="Genomic_DNA"/>
</dbReference>
<organism evidence="2 4">
    <name type="scientific">Aliarcobacter trophiarum LMG 25534</name>
    <dbReference type="NCBI Taxonomy" id="1032241"/>
    <lineage>
        <taxon>Bacteria</taxon>
        <taxon>Pseudomonadati</taxon>
        <taxon>Campylobacterota</taxon>
        <taxon>Epsilonproteobacteria</taxon>
        <taxon>Campylobacterales</taxon>
        <taxon>Arcobacteraceae</taxon>
        <taxon>Aliarcobacter</taxon>
    </lineage>
</organism>
<dbReference type="KEGG" id="atp:ATR_0807"/>
<reference evidence="2 4" key="2">
    <citation type="submission" date="2018-07" db="EMBL/GenBank/DDBJ databases">
        <title>Complete genome of the Arcobacter trophiarum type strain LMG 25534.</title>
        <authorList>
            <person name="Miller W.G."/>
            <person name="Yee E."/>
        </authorList>
    </citation>
    <scope>NUCLEOTIDE SEQUENCE [LARGE SCALE GENOMIC DNA]</scope>
    <source>
        <strain evidence="2 4">LMG 25534</strain>
    </source>
</reference>
<dbReference type="Proteomes" id="UP000254504">
    <property type="component" value="Chromosome"/>
</dbReference>
<dbReference type="RefSeq" id="WP_115428195.1">
    <property type="nucleotide sequence ID" value="NZ_CP031367.1"/>
</dbReference>
<evidence type="ECO:0000313" key="2">
    <source>
        <dbReference type="EMBL" id="AXK48676.1"/>
    </source>
</evidence>
<gene>
    <name evidence="2" type="ORF">ATR_0807</name>
    <name evidence="3" type="ORF">CRU87_05910</name>
</gene>
<dbReference type="AlphaFoldDB" id="A0AAD0VM89"/>
<evidence type="ECO:0000256" key="1">
    <source>
        <dbReference type="SAM" id="MobiDB-lite"/>
    </source>
</evidence>
<reference evidence="3 5" key="1">
    <citation type="submission" date="2017-10" db="EMBL/GenBank/DDBJ databases">
        <title>Genomics of the genus Arcobacter.</title>
        <authorList>
            <person name="Perez-Cataluna A."/>
            <person name="Figueras M.J."/>
        </authorList>
    </citation>
    <scope>NUCLEOTIDE SEQUENCE [LARGE SCALE GENOMIC DNA]</scope>
    <source>
        <strain evidence="3 5">LMG 25534</strain>
    </source>
</reference>
<proteinExistence type="predicted"/>
<sequence>MGFEINEKQLRIRYIRVVEKFLTRTISLLKLENFDKELFLKRTLKNYEDMCKTPKVELYSDYYSLLNNFIEKTLISIKNPSETFEDERGMLLKEANLLQKEKNKNSYKKDKHKKDKYNDGN</sequence>
<evidence type="ECO:0000313" key="5">
    <source>
        <dbReference type="Proteomes" id="UP000289132"/>
    </source>
</evidence>
<accession>A0AAD0VM89</accession>
<evidence type="ECO:0000313" key="4">
    <source>
        <dbReference type="Proteomes" id="UP000254504"/>
    </source>
</evidence>
<name>A0AAD0VM89_9BACT</name>
<evidence type="ECO:0000313" key="3">
    <source>
        <dbReference type="EMBL" id="RXJ91378.1"/>
    </source>
</evidence>
<dbReference type="Proteomes" id="UP000289132">
    <property type="component" value="Unassembled WGS sequence"/>
</dbReference>
<dbReference type="EMBL" id="CP031367">
    <property type="protein sequence ID" value="AXK48676.1"/>
    <property type="molecule type" value="Genomic_DNA"/>
</dbReference>
<protein>
    <submittedName>
        <fullName evidence="2">Uncharacterized protein</fullName>
    </submittedName>
</protein>
<feature type="region of interest" description="Disordered" evidence="1">
    <location>
        <begin position="102"/>
        <end position="121"/>
    </location>
</feature>
<keyword evidence="5" id="KW-1185">Reference proteome</keyword>